<dbReference type="Proteomes" id="UP000184330">
    <property type="component" value="Unassembled WGS sequence"/>
</dbReference>
<dbReference type="OrthoDB" id="435038at2759"/>
<dbReference type="InterPro" id="IPR036291">
    <property type="entry name" value="NAD(P)-bd_dom_sf"/>
</dbReference>
<dbReference type="GO" id="GO:0016491">
    <property type="term" value="F:oxidoreductase activity"/>
    <property type="evidence" value="ECO:0007669"/>
    <property type="project" value="UniProtKB-KW"/>
</dbReference>
<feature type="domain" description="6-phosphogluconate dehydrogenase NADP-binding" evidence="4">
    <location>
        <begin position="8"/>
        <end position="161"/>
    </location>
</feature>
<dbReference type="Gene3D" id="3.40.50.720">
    <property type="entry name" value="NAD(P)-binding Rossmann-like Domain"/>
    <property type="match status" value="1"/>
</dbReference>
<dbReference type="Pfam" id="PF14833">
    <property type="entry name" value="NAD_binding_11"/>
    <property type="match status" value="1"/>
</dbReference>
<protein>
    <submittedName>
        <fullName evidence="6">Related to gamma hydroxybutyrate dehydrogenase</fullName>
    </submittedName>
</protein>
<evidence type="ECO:0000313" key="6">
    <source>
        <dbReference type="EMBL" id="CZR56220.1"/>
    </source>
</evidence>
<gene>
    <name evidence="6" type="ORF">PAC_06108</name>
</gene>
<dbReference type="PANTHER" id="PTHR43580">
    <property type="entry name" value="OXIDOREDUCTASE GLYR1-RELATED"/>
    <property type="match status" value="1"/>
</dbReference>
<evidence type="ECO:0000256" key="3">
    <source>
        <dbReference type="ARBA" id="ARBA00023027"/>
    </source>
</evidence>
<keyword evidence="7" id="KW-1185">Reference proteome</keyword>
<comment type="similarity">
    <text evidence="1">Belongs to the HIBADH-related family. NP60 subfamily.</text>
</comment>
<dbReference type="InterPro" id="IPR051265">
    <property type="entry name" value="HIBADH-related_NP60_sf"/>
</dbReference>
<proteinExistence type="inferred from homology"/>
<name>A0A1L7WU04_9HELO</name>
<dbReference type="InterPro" id="IPR015815">
    <property type="entry name" value="HIBADH-related"/>
</dbReference>
<keyword evidence="2" id="KW-0560">Oxidoreductase</keyword>
<dbReference type="Pfam" id="PF03446">
    <property type="entry name" value="NAD_binding_2"/>
    <property type="match status" value="1"/>
</dbReference>
<evidence type="ECO:0000259" key="5">
    <source>
        <dbReference type="Pfam" id="PF14833"/>
    </source>
</evidence>
<evidence type="ECO:0000259" key="4">
    <source>
        <dbReference type="Pfam" id="PF03446"/>
    </source>
</evidence>
<dbReference type="InterPro" id="IPR008927">
    <property type="entry name" value="6-PGluconate_DH-like_C_sf"/>
</dbReference>
<keyword evidence="3" id="KW-0520">NAD</keyword>
<evidence type="ECO:0000256" key="2">
    <source>
        <dbReference type="ARBA" id="ARBA00023002"/>
    </source>
</evidence>
<dbReference type="GO" id="GO:0051287">
    <property type="term" value="F:NAD binding"/>
    <property type="evidence" value="ECO:0007669"/>
    <property type="project" value="InterPro"/>
</dbReference>
<dbReference type="GO" id="GO:0050661">
    <property type="term" value="F:NADP binding"/>
    <property type="evidence" value="ECO:0007669"/>
    <property type="project" value="InterPro"/>
</dbReference>
<dbReference type="STRING" id="576137.A0A1L7WU04"/>
<organism evidence="6 7">
    <name type="scientific">Phialocephala subalpina</name>
    <dbReference type="NCBI Taxonomy" id="576137"/>
    <lineage>
        <taxon>Eukaryota</taxon>
        <taxon>Fungi</taxon>
        <taxon>Dikarya</taxon>
        <taxon>Ascomycota</taxon>
        <taxon>Pezizomycotina</taxon>
        <taxon>Leotiomycetes</taxon>
        <taxon>Helotiales</taxon>
        <taxon>Mollisiaceae</taxon>
        <taxon>Phialocephala</taxon>
        <taxon>Phialocephala fortinii species complex</taxon>
    </lineage>
</organism>
<dbReference type="EMBL" id="FJOG01000007">
    <property type="protein sequence ID" value="CZR56220.1"/>
    <property type="molecule type" value="Genomic_DNA"/>
</dbReference>
<dbReference type="SUPFAM" id="SSF48179">
    <property type="entry name" value="6-phosphogluconate dehydrogenase C-terminal domain-like"/>
    <property type="match status" value="1"/>
</dbReference>
<dbReference type="InterPro" id="IPR013328">
    <property type="entry name" value="6PGD_dom2"/>
</dbReference>
<evidence type="ECO:0000256" key="1">
    <source>
        <dbReference type="ARBA" id="ARBA00007598"/>
    </source>
</evidence>
<dbReference type="PANTHER" id="PTHR43580:SF8">
    <property type="entry name" value="6-PHOSPHOGLUCONATE DEHYDROGENASE NADP-BINDING DOMAIN-CONTAINING PROTEIN-RELATED"/>
    <property type="match status" value="1"/>
</dbReference>
<dbReference type="InterPro" id="IPR029154">
    <property type="entry name" value="HIBADH-like_NADP-bd"/>
</dbReference>
<sequence>MASHVSPQIGWIGLGSMGIGMAKNLQKHLKTTGALALCFTNRTMSRGAPLEDLGGVPCNSVAEVVRKSDIIFSSLSDDAALESIVNEIIATGSLKEKTIVDTTTVHPDSSVTASSKLSKAGALFAAAPVFGASPVAEAGQLLFIVAGPAAATKAIEPYLKGVMGRGGRTSSQYPGPNANSNRNFITAAMMEIVAEAHVFAEKTGLGSEALEGLIEQQYGPLAYTMSRRLTQGEKPWSDLNLAIKDVGHGIKCAETAGARLKTGETVMQHLEEAKKFSDSQGQRPLDSSSLYGIIRRDAGLDFESDFVKQRDNKSNR</sequence>
<feature type="domain" description="3-hydroxyisobutyrate dehydrogenase-like NAD-binding" evidence="5">
    <location>
        <begin position="183"/>
        <end position="275"/>
    </location>
</feature>
<evidence type="ECO:0000313" key="7">
    <source>
        <dbReference type="Proteomes" id="UP000184330"/>
    </source>
</evidence>
<reference evidence="6 7" key="1">
    <citation type="submission" date="2016-03" db="EMBL/GenBank/DDBJ databases">
        <authorList>
            <person name="Ploux O."/>
        </authorList>
    </citation>
    <scope>NUCLEOTIDE SEQUENCE [LARGE SCALE GENOMIC DNA]</scope>
    <source>
        <strain evidence="6 7">UAMH 11012</strain>
    </source>
</reference>
<dbReference type="AlphaFoldDB" id="A0A1L7WU04"/>
<dbReference type="PIRSF" id="PIRSF000103">
    <property type="entry name" value="HIBADH"/>
    <property type="match status" value="1"/>
</dbReference>
<dbReference type="InterPro" id="IPR006115">
    <property type="entry name" value="6PGDH_NADP-bd"/>
</dbReference>
<accession>A0A1L7WU04</accession>
<dbReference type="Gene3D" id="1.10.1040.10">
    <property type="entry name" value="N-(1-d-carboxylethyl)-l-norvaline Dehydrogenase, domain 2"/>
    <property type="match status" value="1"/>
</dbReference>
<dbReference type="SUPFAM" id="SSF51735">
    <property type="entry name" value="NAD(P)-binding Rossmann-fold domains"/>
    <property type="match status" value="1"/>
</dbReference>